<feature type="compositionally biased region" description="Basic and acidic residues" evidence="1">
    <location>
        <begin position="370"/>
        <end position="435"/>
    </location>
</feature>
<sequence length="435" mass="49620">MYDNAELDSTFSERARETWVVRTASSSATGGLQPRLANSRDGGSKTSVLVLTEELEGKIQTALAIGCGYRSALQDAQKWRRRKLMQQADIAGTLESFKHRLSVKRSEIILNKEPTVSQKKTLETLSQNVERLKASQAILEENLTTGERNLVHGLNRWRKAWADVDKILVKVWRDAGRLVPNDDSEGDDENPTRDSGSKDKERRKRAHPSNNDIKDILSAMPELDSGRQKRAERQRREVLSWRHSVESSSQASMVDAQSPGNRQSTKRANLHDSRRSRRRHQSRGSDIIQDHLGYLAPSTRDQQSVPQPCSSREHHADYNNLPAHESHPINRHNDKQPSPIISQHSSMLPPPSMESRHSPAPSVGMQNGTVRHDAHQERRRDGRSRSPRRDRLPSRDTLRYRDRESHEKKPSGARDESLRARERSCRPEEDRGRCM</sequence>
<dbReference type="KEGG" id="aalt:CC77DRAFT_1014635"/>
<dbReference type="VEuPathDB" id="FungiDB:CC77DRAFT_1014635"/>
<feature type="compositionally biased region" description="Polar residues" evidence="1">
    <location>
        <begin position="299"/>
        <end position="310"/>
    </location>
</feature>
<organism evidence="2 3">
    <name type="scientific">Alternaria alternata</name>
    <name type="common">Alternaria rot fungus</name>
    <name type="synonym">Torula alternata</name>
    <dbReference type="NCBI Taxonomy" id="5599"/>
    <lineage>
        <taxon>Eukaryota</taxon>
        <taxon>Fungi</taxon>
        <taxon>Dikarya</taxon>
        <taxon>Ascomycota</taxon>
        <taxon>Pezizomycotina</taxon>
        <taxon>Dothideomycetes</taxon>
        <taxon>Pleosporomycetidae</taxon>
        <taxon>Pleosporales</taxon>
        <taxon>Pleosporineae</taxon>
        <taxon>Pleosporaceae</taxon>
        <taxon>Alternaria</taxon>
        <taxon>Alternaria sect. Alternaria</taxon>
        <taxon>Alternaria alternata complex</taxon>
    </lineage>
</organism>
<dbReference type="Proteomes" id="UP000077248">
    <property type="component" value="Unassembled WGS sequence"/>
</dbReference>
<reference evidence="2 3" key="1">
    <citation type="submission" date="2016-05" db="EMBL/GenBank/DDBJ databases">
        <title>Comparative analysis of secretome profiles of manganese(II)-oxidizing ascomycete fungi.</title>
        <authorList>
            <consortium name="DOE Joint Genome Institute"/>
            <person name="Zeiner C.A."/>
            <person name="Purvine S.O."/>
            <person name="Zink E.M."/>
            <person name="Wu S."/>
            <person name="Pasa-Tolic L."/>
            <person name="Chaput D.L."/>
            <person name="Haridas S."/>
            <person name="Grigoriev I.V."/>
            <person name="Santelli C.M."/>
            <person name="Hansel C.M."/>
        </authorList>
    </citation>
    <scope>NUCLEOTIDE SEQUENCE [LARGE SCALE GENOMIC DNA]</scope>
    <source>
        <strain evidence="2 3">SRC1lrK2f</strain>
    </source>
</reference>
<proteinExistence type="predicted"/>
<feature type="compositionally biased region" description="Basic and acidic residues" evidence="1">
    <location>
        <begin position="224"/>
        <end position="245"/>
    </location>
</feature>
<dbReference type="AlphaFoldDB" id="A0A177D228"/>
<feature type="compositionally biased region" description="Basic and acidic residues" evidence="1">
    <location>
        <begin position="324"/>
        <end position="335"/>
    </location>
</feature>
<keyword evidence="3" id="KW-1185">Reference proteome</keyword>
<feature type="region of interest" description="Disordered" evidence="1">
    <location>
        <begin position="178"/>
        <end position="435"/>
    </location>
</feature>
<evidence type="ECO:0000313" key="3">
    <source>
        <dbReference type="Proteomes" id="UP000077248"/>
    </source>
</evidence>
<evidence type="ECO:0000256" key="1">
    <source>
        <dbReference type="SAM" id="MobiDB-lite"/>
    </source>
</evidence>
<feature type="compositionally biased region" description="Polar residues" evidence="1">
    <location>
        <begin position="258"/>
        <end position="267"/>
    </location>
</feature>
<dbReference type="RefSeq" id="XP_018379146.1">
    <property type="nucleotide sequence ID" value="XM_018523908.1"/>
</dbReference>
<dbReference type="GeneID" id="29109502"/>
<dbReference type="EMBL" id="KV441507">
    <property type="protein sequence ID" value="OAG13725.1"/>
    <property type="molecule type" value="Genomic_DNA"/>
</dbReference>
<protein>
    <submittedName>
        <fullName evidence="2">Uncharacterized protein</fullName>
    </submittedName>
</protein>
<evidence type="ECO:0000313" key="2">
    <source>
        <dbReference type="EMBL" id="OAG13725.1"/>
    </source>
</evidence>
<accession>A0A177D228</accession>
<name>A0A177D228_ALTAL</name>
<gene>
    <name evidence="2" type="ORF">CC77DRAFT_1014635</name>
</gene>
<feature type="compositionally biased region" description="Basic and acidic residues" evidence="1">
    <location>
        <begin position="190"/>
        <end position="200"/>
    </location>
</feature>